<evidence type="ECO:0000256" key="1">
    <source>
        <dbReference type="ARBA" id="ARBA00023015"/>
    </source>
</evidence>
<evidence type="ECO:0000256" key="2">
    <source>
        <dbReference type="ARBA" id="ARBA00023125"/>
    </source>
</evidence>
<dbReference type="InterPro" id="IPR003313">
    <property type="entry name" value="AraC-bd"/>
</dbReference>
<dbReference type="InterPro" id="IPR037923">
    <property type="entry name" value="HTH-like"/>
</dbReference>
<evidence type="ECO:0000313" key="5">
    <source>
        <dbReference type="EMBL" id="RKN66044.1"/>
    </source>
</evidence>
<dbReference type="Pfam" id="PF02311">
    <property type="entry name" value="AraC_binding"/>
    <property type="match status" value="1"/>
</dbReference>
<reference evidence="5 6" key="1">
    <citation type="journal article" date="2007" name="Int. J. Syst. Evol. Microbiol.">
        <title>Paenibacillus ginsengarvi sp. nov., isolated from soil from ginseng cultivation.</title>
        <authorList>
            <person name="Yoon M.H."/>
            <person name="Ten L.N."/>
            <person name="Im W.T."/>
        </authorList>
    </citation>
    <scope>NUCLEOTIDE SEQUENCE [LARGE SCALE GENOMIC DNA]</scope>
    <source>
        <strain evidence="5 6">KCTC 13059</strain>
    </source>
</reference>
<accession>A0A3B0B1Y3</accession>
<evidence type="ECO:0000256" key="3">
    <source>
        <dbReference type="ARBA" id="ARBA00023163"/>
    </source>
</evidence>
<dbReference type="SUPFAM" id="SSF46689">
    <property type="entry name" value="Homeodomain-like"/>
    <property type="match status" value="1"/>
</dbReference>
<dbReference type="PANTHER" id="PTHR43280:SF2">
    <property type="entry name" value="HTH-TYPE TRANSCRIPTIONAL REGULATOR EXSA"/>
    <property type="match status" value="1"/>
</dbReference>
<comment type="caution">
    <text evidence="5">The sequence shown here is derived from an EMBL/GenBank/DDBJ whole genome shotgun (WGS) entry which is preliminary data.</text>
</comment>
<organism evidence="5 6">
    <name type="scientific">Paenibacillus ginsengarvi</name>
    <dbReference type="NCBI Taxonomy" id="400777"/>
    <lineage>
        <taxon>Bacteria</taxon>
        <taxon>Bacillati</taxon>
        <taxon>Bacillota</taxon>
        <taxon>Bacilli</taxon>
        <taxon>Bacillales</taxon>
        <taxon>Paenibacillaceae</taxon>
        <taxon>Paenibacillus</taxon>
    </lineage>
</organism>
<keyword evidence="3" id="KW-0804">Transcription</keyword>
<protein>
    <submittedName>
        <fullName evidence="5">AraC family transcriptional regulator</fullName>
    </submittedName>
</protein>
<keyword evidence="1" id="KW-0805">Transcription regulation</keyword>
<sequence length="275" mass="31558">MDGQTKQSEMAAEVLHAMYSRHEKSYHTNTNRRTFLNYYIRLQVEGQCEARIGDNETWEMIYPGDLFLFRPGDRCQLSFTPNKKTNQVLSGNYYIVCRGAWLDHWWDAAERPLKAKIALNGRLLDLCKELELEMTRTKKNWAEAAGYLLRMLLIGLDREIGVATGGTNRELAAAQRMKLYIEDRALSRPAVGEVAAHVGLSKSRASHLFTSAFGQSIVQYALDVRLNHACSLIHYSHYSLQEVADLSGFQQYSFFNRAFRKKYGVSPKQFRMQAL</sequence>
<dbReference type="AlphaFoldDB" id="A0A3B0B1Y3"/>
<keyword evidence="6" id="KW-1185">Reference proteome</keyword>
<dbReference type="GO" id="GO:0003700">
    <property type="term" value="F:DNA-binding transcription factor activity"/>
    <property type="evidence" value="ECO:0007669"/>
    <property type="project" value="InterPro"/>
</dbReference>
<dbReference type="Proteomes" id="UP000282311">
    <property type="component" value="Unassembled WGS sequence"/>
</dbReference>
<dbReference type="GO" id="GO:0043565">
    <property type="term" value="F:sequence-specific DNA binding"/>
    <property type="evidence" value="ECO:0007669"/>
    <property type="project" value="InterPro"/>
</dbReference>
<dbReference type="Pfam" id="PF12833">
    <property type="entry name" value="HTH_18"/>
    <property type="match status" value="1"/>
</dbReference>
<dbReference type="PROSITE" id="PS01124">
    <property type="entry name" value="HTH_ARAC_FAMILY_2"/>
    <property type="match status" value="1"/>
</dbReference>
<evidence type="ECO:0000259" key="4">
    <source>
        <dbReference type="PROSITE" id="PS01124"/>
    </source>
</evidence>
<dbReference type="SUPFAM" id="SSF51215">
    <property type="entry name" value="Regulatory protein AraC"/>
    <property type="match status" value="1"/>
</dbReference>
<name>A0A3B0B1Y3_9BACL</name>
<gene>
    <name evidence="5" type="ORF">D7M11_31715</name>
</gene>
<dbReference type="PANTHER" id="PTHR43280">
    <property type="entry name" value="ARAC-FAMILY TRANSCRIPTIONAL REGULATOR"/>
    <property type="match status" value="1"/>
</dbReference>
<dbReference type="RefSeq" id="WP_120751298.1">
    <property type="nucleotide sequence ID" value="NZ_RBAH01000035.1"/>
</dbReference>
<dbReference type="InterPro" id="IPR018062">
    <property type="entry name" value="HTH_AraC-typ_CS"/>
</dbReference>
<dbReference type="SMART" id="SM00342">
    <property type="entry name" value="HTH_ARAC"/>
    <property type="match status" value="1"/>
</dbReference>
<proteinExistence type="predicted"/>
<dbReference type="Gene3D" id="1.10.10.60">
    <property type="entry name" value="Homeodomain-like"/>
    <property type="match status" value="2"/>
</dbReference>
<dbReference type="EMBL" id="RBAH01000035">
    <property type="protein sequence ID" value="RKN66044.1"/>
    <property type="molecule type" value="Genomic_DNA"/>
</dbReference>
<keyword evidence="2" id="KW-0238">DNA-binding</keyword>
<dbReference type="PRINTS" id="PR00032">
    <property type="entry name" value="HTHARAC"/>
</dbReference>
<dbReference type="InterPro" id="IPR018060">
    <property type="entry name" value="HTH_AraC"/>
</dbReference>
<dbReference type="InterPro" id="IPR009057">
    <property type="entry name" value="Homeodomain-like_sf"/>
</dbReference>
<evidence type="ECO:0000313" key="6">
    <source>
        <dbReference type="Proteomes" id="UP000282311"/>
    </source>
</evidence>
<dbReference type="InterPro" id="IPR020449">
    <property type="entry name" value="Tscrpt_reg_AraC-type_HTH"/>
</dbReference>
<dbReference type="PROSITE" id="PS00041">
    <property type="entry name" value="HTH_ARAC_FAMILY_1"/>
    <property type="match status" value="1"/>
</dbReference>
<dbReference type="OrthoDB" id="345364at2"/>
<feature type="domain" description="HTH araC/xylS-type" evidence="4">
    <location>
        <begin position="175"/>
        <end position="273"/>
    </location>
</feature>